<feature type="domain" description="Poly(A) RNA polymerase mitochondrial-like central palm" evidence="1">
    <location>
        <begin position="30"/>
        <end position="169"/>
    </location>
</feature>
<accession>E3N317</accession>
<dbReference type="OrthoDB" id="434989at2759"/>
<dbReference type="PANTHER" id="PTHR12271:SF39">
    <property type="entry name" value="PAP-ASSOCIATED DOMAIN-CONTAINING PROTEIN"/>
    <property type="match status" value="1"/>
</dbReference>
<dbReference type="Gene3D" id="3.30.460.10">
    <property type="entry name" value="Beta Polymerase, domain 2"/>
    <property type="match status" value="1"/>
</dbReference>
<proteinExistence type="predicted"/>
<dbReference type="InterPro" id="IPR043519">
    <property type="entry name" value="NT_sf"/>
</dbReference>
<evidence type="ECO:0000259" key="1">
    <source>
        <dbReference type="Pfam" id="PF22600"/>
    </source>
</evidence>
<dbReference type="eggNOG" id="KOG2277">
    <property type="taxonomic scope" value="Eukaryota"/>
</dbReference>
<dbReference type="Pfam" id="PF22600">
    <property type="entry name" value="MTPAP-like_central"/>
    <property type="match status" value="1"/>
</dbReference>
<evidence type="ECO:0000313" key="2">
    <source>
        <dbReference type="EMBL" id="EFO84400.1"/>
    </source>
</evidence>
<dbReference type="HOGENOM" id="CLU_706448_0_0_1"/>
<dbReference type="GO" id="GO:0031123">
    <property type="term" value="P:RNA 3'-end processing"/>
    <property type="evidence" value="ECO:0007669"/>
    <property type="project" value="TreeGrafter"/>
</dbReference>
<dbReference type="SUPFAM" id="SSF81631">
    <property type="entry name" value="PAP/OAS1 substrate-binding domain"/>
    <property type="match status" value="1"/>
</dbReference>
<protein>
    <recommendedName>
        <fullName evidence="1">Poly(A) RNA polymerase mitochondrial-like central palm domain-containing protein</fullName>
    </recommendedName>
</protein>
<dbReference type="GO" id="GO:0050265">
    <property type="term" value="F:RNA uridylyltransferase activity"/>
    <property type="evidence" value="ECO:0007669"/>
    <property type="project" value="TreeGrafter"/>
</dbReference>
<dbReference type="InParanoid" id="E3N317"/>
<dbReference type="Proteomes" id="UP000008281">
    <property type="component" value="Unassembled WGS sequence"/>
</dbReference>
<dbReference type="PANTHER" id="PTHR12271">
    <property type="entry name" value="POLY A POLYMERASE CID PAP -RELATED"/>
    <property type="match status" value="1"/>
</dbReference>
<dbReference type="EMBL" id="DS268516">
    <property type="protein sequence ID" value="EFO84400.1"/>
    <property type="molecule type" value="Genomic_DNA"/>
</dbReference>
<keyword evidence="3" id="KW-1185">Reference proteome</keyword>
<dbReference type="CDD" id="cd05402">
    <property type="entry name" value="NT_PAP_TUTase"/>
    <property type="match status" value="1"/>
</dbReference>
<evidence type="ECO:0000313" key="3">
    <source>
        <dbReference type="Proteomes" id="UP000008281"/>
    </source>
</evidence>
<dbReference type="AlphaFoldDB" id="E3N317"/>
<organism evidence="3">
    <name type="scientific">Caenorhabditis remanei</name>
    <name type="common">Caenorhabditis vulgaris</name>
    <dbReference type="NCBI Taxonomy" id="31234"/>
    <lineage>
        <taxon>Eukaryota</taxon>
        <taxon>Metazoa</taxon>
        <taxon>Ecdysozoa</taxon>
        <taxon>Nematoda</taxon>
        <taxon>Chromadorea</taxon>
        <taxon>Rhabditida</taxon>
        <taxon>Rhabditina</taxon>
        <taxon>Rhabditomorpha</taxon>
        <taxon>Rhabditoidea</taxon>
        <taxon>Rhabditidae</taxon>
        <taxon>Peloderinae</taxon>
        <taxon>Caenorhabditis</taxon>
    </lineage>
</organism>
<dbReference type="Gene3D" id="1.10.1410.10">
    <property type="match status" value="1"/>
</dbReference>
<dbReference type="InterPro" id="IPR054708">
    <property type="entry name" value="MTPAP-like_central"/>
</dbReference>
<dbReference type="STRING" id="31234.E3N317"/>
<gene>
    <name evidence="2" type="ORF">CRE_19900</name>
</gene>
<sequence length="391" mass="45387">MTIIFTKPSAQHLAKIVEQVPMEYPDFKKLDEDLVKFYQKMRLTPEMMAEREEYVQRLQCYLTLETALSHYLGENGVWIRSIVKYGSMATHCATRDSDLDICICASYSGAYQPSPAIILQAIYEDLQHNHHAKEYFGLEGVSDLVFISTAKVPILKFKMNGVEVDMSVSFDIISPPKSVLAARLVNAYCQLDERFTILVIFLKSWMKSELGNTDFMRDFPNSYSLILMLIHVLQWHGIMPNLHETHPHLFNLEWKEESMYPLEWTGKFTDSSEMKPIYSFSDVMEHQQRSTNTLSVAQLLHIFSTQYSNNIIINCCKLDMRSGMLETRGERDNAPIFIQDVFDTRNPARSVRGNEMVQALQCVSKLFSNPKNLLFQRIWRVTRMKTYLLPR</sequence>
<dbReference type="SUPFAM" id="SSF81301">
    <property type="entry name" value="Nucleotidyltransferase"/>
    <property type="match status" value="1"/>
</dbReference>
<reference evidence="2" key="1">
    <citation type="submission" date="2007-07" db="EMBL/GenBank/DDBJ databases">
        <title>PCAP assembly of the Caenorhabditis remanei genome.</title>
        <authorList>
            <consortium name="The Caenorhabditis remanei Sequencing Consortium"/>
            <person name="Wilson R.K."/>
        </authorList>
    </citation>
    <scope>NUCLEOTIDE SEQUENCE [LARGE SCALE GENOMIC DNA]</scope>
    <source>
        <strain evidence="2">PB4641</strain>
    </source>
</reference>
<name>E3N317_CAERE</name>